<reference evidence="1 2" key="1">
    <citation type="submission" date="2020-02" db="EMBL/GenBank/DDBJ databases">
        <authorList>
            <person name="Ferguson B K."/>
        </authorList>
    </citation>
    <scope>NUCLEOTIDE SEQUENCE [LARGE SCALE GENOMIC DNA]</scope>
</reference>
<name>A0A6H5GV99_9HEMI</name>
<proteinExistence type="predicted"/>
<sequence length="172" mass="19723">VTQQEADPERGLIWFVVSTAFIQGVVLDQGRLLSAKGILNKERQKTSRRHKMRPAYLHRKNSILTSDIVNHFYFGRIQCFHLLWRVTKWRDTWLEDNVCNGTCTGMSTFFPIVETSVVSAFSVDERGLPAAGTDVLPVFHPISTKKKKSCCLVFERFTSLFRLKVNSKQLSD</sequence>
<dbReference type="EMBL" id="CADCXU010018468">
    <property type="protein sequence ID" value="CAB0006841.1"/>
    <property type="molecule type" value="Genomic_DNA"/>
</dbReference>
<organism evidence="1 2">
    <name type="scientific">Nesidiocoris tenuis</name>
    <dbReference type="NCBI Taxonomy" id="355587"/>
    <lineage>
        <taxon>Eukaryota</taxon>
        <taxon>Metazoa</taxon>
        <taxon>Ecdysozoa</taxon>
        <taxon>Arthropoda</taxon>
        <taxon>Hexapoda</taxon>
        <taxon>Insecta</taxon>
        <taxon>Pterygota</taxon>
        <taxon>Neoptera</taxon>
        <taxon>Paraneoptera</taxon>
        <taxon>Hemiptera</taxon>
        <taxon>Heteroptera</taxon>
        <taxon>Panheteroptera</taxon>
        <taxon>Cimicomorpha</taxon>
        <taxon>Miridae</taxon>
        <taxon>Dicyphina</taxon>
        <taxon>Nesidiocoris</taxon>
    </lineage>
</organism>
<accession>A0A6H5GV99</accession>
<protein>
    <submittedName>
        <fullName evidence="1">Uncharacterized protein</fullName>
    </submittedName>
</protein>
<keyword evidence="2" id="KW-1185">Reference proteome</keyword>
<dbReference type="Proteomes" id="UP000479000">
    <property type="component" value="Unassembled WGS sequence"/>
</dbReference>
<evidence type="ECO:0000313" key="2">
    <source>
        <dbReference type="Proteomes" id="UP000479000"/>
    </source>
</evidence>
<evidence type="ECO:0000313" key="1">
    <source>
        <dbReference type="EMBL" id="CAB0006841.1"/>
    </source>
</evidence>
<gene>
    <name evidence="1" type="ORF">NTEN_LOCUS12295</name>
</gene>
<feature type="non-terminal residue" evidence="1">
    <location>
        <position position="1"/>
    </location>
</feature>
<dbReference type="AlphaFoldDB" id="A0A6H5GV99"/>